<evidence type="ECO:0000313" key="2">
    <source>
        <dbReference type="Proteomes" id="UP000742786"/>
    </source>
</evidence>
<dbReference type="AlphaFoldDB" id="A0A916J7F6"/>
<keyword evidence="2" id="KW-1185">Reference proteome</keyword>
<reference evidence="1" key="1">
    <citation type="submission" date="2021-04" db="EMBL/GenBank/DDBJ databases">
        <authorList>
            <person name="Hornung B."/>
        </authorList>
    </citation>
    <scope>NUCLEOTIDE SEQUENCE</scope>
    <source>
        <strain evidence="1">G5G6</strain>
    </source>
</reference>
<accession>A0A916J7F6</accession>
<organism evidence="1 2">
    <name type="scientific">Georgfuchsia toluolica</name>
    <dbReference type="NCBI Taxonomy" id="424218"/>
    <lineage>
        <taxon>Bacteria</taxon>
        <taxon>Pseudomonadati</taxon>
        <taxon>Pseudomonadota</taxon>
        <taxon>Betaproteobacteria</taxon>
        <taxon>Nitrosomonadales</taxon>
        <taxon>Sterolibacteriaceae</taxon>
        <taxon>Georgfuchsia</taxon>
    </lineage>
</organism>
<gene>
    <name evidence="1" type="ORF">GTOL_11689</name>
</gene>
<dbReference type="EMBL" id="CAJQUM010000001">
    <property type="protein sequence ID" value="CAG4883806.1"/>
    <property type="molecule type" value="Genomic_DNA"/>
</dbReference>
<name>A0A916J7F6_9PROT</name>
<comment type="caution">
    <text evidence="1">The sequence shown here is derived from an EMBL/GenBank/DDBJ whole genome shotgun (WGS) entry which is preliminary data.</text>
</comment>
<dbReference type="Proteomes" id="UP000742786">
    <property type="component" value="Unassembled WGS sequence"/>
</dbReference>
<protein>
    <submittedName>
        <fullName evidence="1">Uncharacterized protein</fullName>
    </submittedName>
</protein>
<proteinExistence type="predicted"/>
<sequence length="89" mass="9420">MNVAEIAPQTLPVSTAILSSSSGTQVQVAHAVATPQQLLAADIIDRWKTDPAIRAEFGTVTYYAAYRRAIEAGNVRMLPKAPGLIRGAA</sequence>
<evidence type="ECO:0000313" key="1">
    <source>
        <dbReference type="EMBL" id="CAG4883806.1"/>
    </source>
</evidence>